<name>A0A0J8J0V2_9LIST</name>
<evidence type="ECO:0000313" key="9">
    <source>
        <dbReference type="EMBL" id="KMT57936.1"/>
    </source>
</evidence>
<evidence type="ECO:0000256" key="1">
    <source>
        <dbReference type="ARBA" id="ARBA00004651"/>
    </source>
</evidence>
<sequence>MPLYDKIKVSVYLRKEDNRLDLIASIKLKITLLLPSFVITSYTSLSVATVELENAYPTIPTSLVDSIVTLPSITILIAIFLSMYISRFLSVKSLMLIGLALVGIGGIAPLFIENFWFLYSCRLVLGFGIGLFKPFAVSEISNFYQGKELSKMMGYQSATQKLGIITFLLLSGLLVSYQWSYVFIPYLVAFPILLFIAYNFQTAPTPQKSSSSALSKTGFSSIILLTLVTIFLVAVVLGNFYSKIAPLLSEKGYHDFANTLGIGLALLNFFALVGSLHFGRLYIKLKLWLPIGSVLIMALAFFLVAILDQLILIVLLMPIIGYAAGIVSPWTYTFILESVPKANGTFFISLALISLNLGSFVAPFIFTTFIPLSITMLFFACSALLLVIACYLYFFVKSLSAHI</sequence>
<dbReference type="PANTHER" id="PTHR43124:SF3">
    <property type="entry name" value="CHLORAMPHENICOL EFFLUX PUMP RV0191"/>
    <property type="match status" value="1"/>
</dbReference>
<proteinExistence type="predicted"/>
<dbReference type="GO" id="GO:0022857">
    <property type="term" value="F:transmembrane transporter activity"/>
    <property type="evidence" value="ECO:0007669"/>
    <property type="project" value="InterPro"/>
</dbReference>
<evidence type="ECO:0000256" key="7">
    <source>
        <dbReference type="SAM" id="Phobius"/>
    </source>
</evidence>
<evidence type="ECO:0000259" key="8">
    <source>
        <dbReference type="PROSITE" id="PS50850"/>
    </source>
</evidence>
<evidence type="ECO:0000313" key="10">
    <source>
        <dbReference type="Proteomes" id="UP000052258"/>
    </source>
</evidence>
<keyword evidence="6 7" id="KW-0472">Membrane</keyword>
<feature type="transmembrane region" description="Helical" evidence="7">
    <location>
        <begin position="20"/>
        <end position="42"/>
    </location>
</feature>
<feature type="transmembrane region" description="Helical" evidence="7">
    <location>
        <begin position="183"/>
        <end position="200"/>
    </location>
</feature>
<evidence type="ECO:0000256" key="3">
    <source>
        <dbReference type="ARBA" id="ARBA00022475"/>
    </source>
</evidence>
<feature type="transmembrane region" description="Helical" evidence="7">
    <location>
        <begin position="287"/>
        <end position="307"/>
    </location>
</feature>
<feature type="domain" description="Major facilitator superfamily (MFS) profile" evidence="8">
    <location>
        <begin position="24"/>
        <end position="400"/>
    </location>
</feature>
<dbReference type="InterPro" id="IPR036259">
    <property type="entry name" value="MFS_trans_sf"/>
</dbReference>
<comment type="caution">
    <text evidence="9">The sequence shown here is derived from an EMBL/GenBank/DDBJ whole genome shotgun (WGS) entry which is preliminary data.</text>
</comment>
<evidence type="ECO:0000256" key="5">
    <source>
        <dbReference type="ARBA" id="ARBA00022989"/>
    </source>
</evidence>
<feature type="transmembrane region" description="Helical" evidence="7">
    <location>
        <begin position="256"/>
        <end position="275"/>
    </location>
</feature>
<dbReference type="EMBL" id="AZHO01000038">
    <property type="protein sequence ID" value="KMT57936.1"/>
    <property type="molecule type" value="Genomic_DNA"/>
</dbReference>
<organism evidence="9 10">
    <name type="scientific">Listeria fleischmannii 1991</name>
    <dbReference type="NCBI Taxonomy" id="1430899"/>
    <lineage>
        <taxon>Bacteria</taxon>
        <taxon>Bacillati</taxon>
        <taxon>Bacillota</taxon>
        <taxon>Bacilli</taxon>
        <taxon>Bacillales</taxon>
        <taxon>Listeriaceae</taxon>
        <taxon>Listeria</taxon>
    </lineage>
</organism>
<comment type="subcellular location">
    <subcellularLocation>
        <location evidence="1">Cell membrane</location>
        <topology evidence="1">Multi-pass membrane protein</topology>
    </subcellularLocation>
</comment>
<dbReference type="PANTHER" id="PTHR43124">
    <property type="entry name" value="PURINE EFFLUX PUMP PBUE"/>
    <property type="match status" value="1"/>
</dbReference>
<dbReference type="InterPro" id="IPR050189">
    <property type="entry name" value="MFS_Efflux_Transporters"/>
</dbReference>
<dbReference type="GO" id="GO:0005886">
    <property type="term" value="C:plasma membrane"/>
    <property type="evidence" value="ECO:0007669"/>
    <property type="project" value="UniProtKB-SubCell"/>
</dbReference>
<feature type="transmembrane region" description="Helical" evidence="7">
    <location>
        <begin position="221"/>
        <end position="241"/>
    </location>
</feature>
<keyword evidence="2" id="KW-0813">Transport</keyword>
<evidence type="ECO:0000256" key="4">
    <source>
        <dbReference type="ARBA" id="ARBA00022692"/>
    </source>
</evidence>
<gene>
    <name evidence="9" type="ORF">X560_2634</name>
</gene>
<feature type="transmembrane region" description="Helical" evidence="7">
    <location>
        <begin position="62"/>
        <end position="81"/>
    </location>
</feature>
<dbReference type="Pfam" id="PF07690">
    <property type="entry name" value="MFS_1"/>
    <property type="match status" value="1"/>
</dbReference>
<evidence type="ECO:0000256" key="2">
    <source>
        <dbReference type="ARBA" id="ARBA00022448"/>
    </source>
</evidence>
<dbReference type="AlphaFoldDB" id="A0A0J8J0V2"/>
<keyword evidence="4 7" id="KW-0812">Transmembrane</keyword>
<dbReference type="InterPro" id="IPR011701">
    <property type="entry name" value="MFS"/>
</dbReference>
<reference evidence="9 10" key="1">
    <citation type="journal article" date="2015" name="Genome Biol. Evol.">
        <title>Comparative Genomics of Listeria Sensu Lato: Genus-Wide Differences in Evolutionary Dynamics and the Progressive Gain of Complex, Potentially Pathogenicity-Related Traits through Lateral Gene Transfer.</title>
        <authorList>
            <person name="Chiara M."/>
            <person name="Caruso M."/>
            <person name="D'Erchia A.M."/>
            <person name="Manzari C."/>
            <person name="Fraccalvieri R."/>
            <person name="Goffredo E."/>
            <person name="Latorre L."/>
            <person name="Miccolupo A."/>
            <person name="Padalino I."/>
            <person name="Santagada G."/>
            <person name="Chiocco D."/>
            <person name="Pesole G."/>
            <person name="Horner D.S."/>
            <person name="Parisi A."/>
        </authorList>
    </citation>
    <scope>NUCLEOTIDE SEQUENCE [LARGE SCALE GENOMIC DNA]</scope>
    <source>
        <strain evidence="9 10">1991</strain>
    </source>
</reference>
<feature type="transmembrane region" description="Helical" evidence="7">
    <location>
        <begin position="376"/>
        <end position="396"/>
    </location>
</feature>
<feature type="transmembrane region" description="Helical" evidence="7">
    <location>
        <begin position="93"/>
        <end position="111"/>
    </location>
</feature>
<protein>
    <submittedName>
        <fullName evidence="9">Major facilitator superfamily permease</fullName>
    </submittedName>
</protein>
<dbReference type="PATRIC" id="fig|1430899.3.peg.2685"/>
<dbReference type="InterPro" id="IPR020846">
    <property type="entry name" value="MFS_dom"/>
</dbReference>
<dbReference type="SUPFAM" id="SSF103473">
    <property type="entry name" value="MFS general substrate transporter"/>
    <property type="match status" value="1"/>
</dbReference>
<dbReference type="Proteomes" id="UP000052258">
    <property type="component" value="Unassembled WGS sequence"/>
</dbReference>
<evidence type="ECO:0000256" key="6">
    <source>
        <dbReference type="ARBA" id="ARBA00023136"/>
    </source>
</evidence>
<dbReference type="Gene3D" id="1.20.1250.20">
    <property type="entry name" value="MFS general substrate transporter like domains"/>
    <property type="match status" value="2"/>
</dbReference>
<accession>A0A0J8J0V2</accession>
<keyword evidence="3" id="KW-1003">Cell membrane</keyword>
<keyword evidence="5 7" id="KW-1133">Transmembrane helix</keyword>
<feature type="transmembrane region" description="Helical" evidence="7">
    <location>
        <begin position="347"/>
        <end position="370"/>
    </location>
</feature>
<feature type="transmembrane region" description="Helical" evidence="7">
    <location>
        <begin position="313"/>
        <end position="335"/>
    </location>
</feature>
<dbReference type="PROSITE" id="PS50850">
    <property type="entry name" value="MFS"/>
    <property type="match status" value="1"/>
</dbReference>
<keyword evidence="10" id="KW-1185">Reference proteome</keyword>